<name>A0A0A3Z1Y7_BRAJP</name>
<dbReference type="Gene3D" id="3.30.750.24">
    <property type="entry name" value="STAS domain"/>
    <property type="match status" value="1"/>
</dbReference>
<dbReference type="STRING" id="375.BKD09_RS39345"/>
<evidence type="ECO:0000313" key="2">
    <source>
        <dbReference type="EMBL" id="KGT79898.1"/>
    </source>
</evidence>
<feature type="domain" description="STAS" evidence="1">
    <location>
        <begin position="12"/>
        <end position="107"/>
    </location>
</feature>
<dbReference type="PANTHER" id="PTHR35849">
    <property type="entry name" value="BLR2341 PROTEIN"/>
    <property type="match status" value="1"/>
</dbReference>
<dbReference type="AlphaFoldDB" id="A0A0A3Z1Y7"/>
<accession>A0A0A3Z1Y7</accession>
<dbReference type="RefSeq" id="WP_028159044.1">
    <property type="nucleotide sequence ID" value="NZ_JANUDC010000001.1"/>
</dbReference>
<dbReference type="EMBL" id="JRPN01000006">
    <property type="protein sequence ID" value="KGT79898.1"/>
    <property type="molecule type" value="Genomic_DNA"/>
</dbReference>
<organism evidence="2 3">
    <name type="scientific">Bradyrhizobium japonicum</name>
    <dbReference type="NCBI Taxonomy" id="375"/>
    <lineage>
        <taxon>Bacteria</taxon>
        <taxon>Pseudomonadati</taxon>
        <taxon>Pseudomonadota</taxon>
        <taxon>Alphaproteobacteria</taxon>
        <taxon>Hyphomicrobiales</taxon>
        <taxon>Nitrobacteraceae</taxon>
        <taxon>Bradyrhizobium</taxon>
    </lineage>
</organism>
<dbReference type="PROSITE" id="PS50801">
    <property type="entry name" value="STAS"/>
    <property type="match status" value="1"/>
</dbReference>
<dbReference type="InterPro" id="IPR036513">
    <property type="entry name" value="STAS_dom_sf"/>
</dbReference>
<evidence type="ECO:0000313" key="3">
    <source>
        <dbReference type="Proteomes" id="UP000030377"/>
    </source>
</evidence>
<dbReference type="InterPro" id="IPR002645">
    <property type="entry name" value="STAS_dom"/>
</dbReference>
<proteinExistence type="predicted"/>
<protein>
    <submittedName>
        <fullName evidence="2">Sulfate transporter</fullName>
    </submittedName>
</protein>
<dbReference type="Proteomes" id="UP000030377">
    <property type="component" value="Unassembled WGS sequence"/>
</dbReference>
<sequence>MPSDVTEPKWSLRLPADCSIAAIRNVYDLIREAFGRQDRLEIDCSSVDKADVTSIQLLLSTARTGEAQGRPVVLTSFSQSLRNTLRRAGFASDAMIDQHFPQKKDGT</sequence>
<dbReference type="InterPro" id="IPR052746">
    <property type="entry name" value="MlaB_ABC_Transporter"/>
</dbReference>
<gene>
    <name evidence="2" type="ORF">MA20_10400</name>
</gene>
<reference evidence="2 3" key="1">
    <citation type="submission" date="2014-09" db="EMBL/GenBank/DDBJ databases">
        <title>Draft genome of Bradyrhizobium japonicum Is-34.</title>
        <authorList>
            <person name="Tsurumaru H."/>
            <person name="Yamakawa T."/>
            <person name="Hashimoto S."/>
            <person name="Okizaki K."/>
            <person name="Kanesaki Y."/>
            <person name="Yoshikawa H."/>
            <person name="Yajima S."/>
        </authorList>
    </citation>
    <scope>NUCLEOTIDE SEQUENCE [LARGE SCALE GENOMIC DNA]</scope>
    <source>
        <strain evidence="2 3">Is-34</strain>
    </source>
</reference>
<dbReference type="SUPFAM" id="SSF52091">
    <property type="entry name" value="SpoIIaa-like"/>
    <property type="match status" value="1"/>
</dbReference>
<dbReference type="PANTHER" id="PTHR35849:SF2">
    <property type="entry name" value="BLR2341 PROTEIN"/>
    <property type="match status" value="1"/>
</dbReference>
<comment type="caution">
    <text evidence="2">The sequence shown here is derived from an EMBL/GenBank/DDBJ whole genome shotgun (WGS) entry which is preliminary data.</text>
</comment>
<dbReference type="InterPro" id="IPR058548">
    <property type="entry name" value="MlaB-like_STAS"/>
</dbReference>
<evidence type="ECO:0000259" key="1">
    <source>
        <dbReference type="PROSITE" id="PS50801"/>
    </source>
</evidence>
<dbReference type="eggNOG" id="COG3113">
    <property type="taxonomic scope" value="Bacteria"/>
</dbReference>
<dbReference type="Pfam" id="PF13466">
    <property type="entry name" value="STAS_2"/>
    <property type="match status" value="1"/>
</dbReference>